<dbReference type="Pfam" id="PF01408">
    <property type="entry name" value="GFO_IDH_MocA"/>
    <property type="match status" value="1"/>
</dbReference>
<dbReference type="Gene3D" id="3.30.360.10">
    <property type="entry name" value="Dihydrodipicolinate Reductase, domain 2"/>
    <property type="match status" value="1"/>
</dbReference>
<name>A0A6N7VXI8_9FIRM</name>
<dbReference type="PANTHER" id="PTHR43249">
    <property type="entry name" value="UDP-N-ACETYL-2-AMINO-2-DEOXY-D-GLUCURONATE OXIDASE"/>
    <property type="match status" value="1"/>
</dbReference>
<reference evidence="3 4" key="1">
    <citation type="submission" date="2019-08" db="EMBL/GenBank/DDBJ databases">
        <title>In-depth cultivation of the pig gut microbiome towards novel bacterial diversity and tailored functional studies.</title>
        <authorList>
            <person name="Wylensek D."/>
            <person name="Hitch T.C.A."/>
            <person name="Clavel T."/>
        </authorList>
    </citation>
    <scope>NUCLEOTIDE SEQUENCE [LARGE SCALE GENOMIC DNA]</scope>
    <source>
        <strain evidence="3 4">WCA-380-WT-2B</strain>
    </source>
</reference>
<feature type="domain" description="GFO/IDH/MocA-like oxidoreductase" evidence="2">
    <location>
        <begin position="135"/>
        <end position="243"/>
    </location>
</feature>
<gene>
    <name evidence="3" type="ORF">FYJ26_08460</name>
</gene>
<dbReference type="SUPFAM" id="SSF55347">
    <property type="entry name" value="Glyceraldehyde-3-phosphate dehydrogenase-like, C-terminal domain"/>
    <property type="match status" value="1"/>
</dbReference>
<dbReference type="GO" id="GO:0000166">
    <property type="term" value="F:nucleotide binding"/>
    <property type="evidence" value="ECO:0007669"/>
    <property type="project" value="InterPro"/>
</dbReference>
<evidence type="ECO:0000259" key="1">
    <source>
        <dbReference type="Pfam" id="PF01408"/>
    </source>
</evidence>
<sequence>MLKVGVIGLGTVSPIHLHSINHSPYARLVAVCDIKEDKAREKCQQTHCDVTPSYSDYKEMIDKEDLDVVHICLPHYLHAEVSKYALDKGLNVFCEKPVDISYAKTKELYDHYKKYKGKQKLGICFQNRYNNSVVKLKELLEKNKEEVFAVKGLVTWFRDMSYYNEEPWRGRLKEAGAGVIINQAIHTLDLMGYVTGKDWKSLNARMSKLMNTEIEVEDTANAFIKYEDGVNGLFIATNAYSITDSIELQVISKNEKYTIKENRLFDRKLNMLAEDEKSSQTKDYYGAGHEKLINKFYKAIIDDTDDYCDLSDALQTMELIQAIINSSNGKREITKEDILND</sequence>
<dbReference type="PANTHER" id="PTHR43249:SF1">
    <property type="entry name" value="D-GLUCOSIDE 3-DEHYDROGENASE"/>
    <property type="match status" value="1"/>
</dbReference>
<dbReference type="Proteomes" id="UP000441925">
    <property type="component" value="Unassembled WGS sequence"/>
</dbReference>
<comment type="caution">
    <text evidence="3">The sequence shown here is derived from an EMBL/GenBank/DDBJ whole genome shotgun (WGS) entry which is preliminary data.</text>
</comment>
<accession>A0A6N7VXI8</accession>
<dbReference type="RefSeq" id="WP_154541502.1">
    <property type="nucleotide sequence ID" value="NZ_VULQ01000011.1"/>
</dbReference>
<dbReference type="AlphaFoldDB" id="A0A6N7VXI8"/>
<feature type="domain" description="Gfo/Idh/MocA-like oxidoreductase N-terminal" evidence="1">
    <location>
        <begin position="2"/>
        <end position="116"/>
    </location>
</feature>
<evidence type="ECO:0000313" key="4">
    <source>
        <dbReference type="Proteomes" id="UP000441925"/>
    </source>
</evidence>
<dbReference type="InterPro" id="IPR052515">
    <property type="entry name" value="Gfo/Idh/MocA_Oxidoreductase"/>
</dbReference>
<dbReference type="EMBL" id="VULQ01000011">
    <property type="protein sequence ID" value="MSS78429.1"/>
    <property type="molecule type" value="Genomic_DNA"/>
</dbReference>
<evidence type="ECO:0000313" key="3">
    <source>
        <dbReference type="EMBL" id="MSS78429.1"/>
    </source>
</evidence>
<organism evidence="3 4">
    <name type="scientific">Anaerococcus porci</name>
    <dbReference type="NCBI Taxonomy" id="2652269"/>
    <lineage>
        <taxon>Bacteria</taxon>
        <taxon>Bacillati</taxon>
        <taxon>Bacillota</taxon>
        <taxon>Tissierellia</taxon>
        <taxon>Tissierellales</taxon>
        <taxon>Peptoniphilaceae</taxon>
        <taxon>Anaerococcus</taxon>
    </lineage>
</organism>
<dbReference type="InterPro" id="IPR055170">
    <property type="entry name" value="GFO_IDH_MocA-like_dom"/>
</dbReference>
<dbReference type="InterPro" id="IPR000683">
    <property type="entry name" value="Gfo/Idh/MocA-like_OxRdtase_N"/>
</dbReference>
<dbReference type="Gene3D" id="3.40.50.720">
    <property type="entry name" value="NAD(P)-binding Rossmann-like Domain"/>
    <property type="match status" value="1"/>
</dbReference>
<dbReference type="SUPFAM" id="SSF51735">
    <property type="entry name" value="NAD(P)-binding Rossmann-fold domains"/>
    <property type="match status" value="1"/>
</dbReference>
<dbReference type="InterPro" id="IPR036291">
    <property type="entry name" value="NAD(P)-bd_dom_sf"/>
</dbReference>
<evidence type="ECO:0000259" key="2">
    <source>
        <dbReference type="Pfam" id="PF22725"/>
    </source>
</evidence>
<proteinExistence type="predicted"/>
<protein>
    <submittedName>
        <fullName evidence="3">Gfo/Idh/MocA family oxidoreductase</fullName>
    </submittedName>
</protein>
<keyword evidence="4" id="KW-1185">Reference proteome</keyword>
<dbReference type="Pfam" id="PF22725">
    <property type="entry name" value="GFO_IDH_MocA_C3"/>
    <property type="match status" value="1"/>
</dbReference>